<dbReference type="Pfam" id="PF00589">
    <property type="entry name" value="Phage_integrase"/>
    <property type="match status" value="1"/>
</dbReference>
<evidence type="ECO:0000313" key="6">
    <source>
        <dbReference type="Proteomes" id="UP000000642"/>
    </source>
</evidence>
<geneLocation type="plasmid" evidence="5 6">
    <name>pYVe8081</name>
</geneLocation>
<protein>
    <submittedName>
        <fullName evidence="5">Resolvase/recombinase</fullName>
    </submittedName>
</protein>
<feature type="domain" description="Tyr recombinase" evidence="4">
    <location>
        <begin position="39"/>
        <end position="228"/>
    </location>
</feature>
<dbReference type="EMBL" id="AM286416">
    <property type="protein sequence ID" value="CAL10093.1"/>
    <property type="molecule type" value="Genomic_DNA"/>
</dbReference>
<dbReference type="RefSeq" id="WP_005176599.1">
    <property type="nucleotide sequence ID" value="NC_008791.1"/>
</dbReference>
<accession>A1JUC1</accession>
<dbReference type="GO" id="GO:0003677">
    <property type="term" value="F:DNA binding"/>
    <property type="evidence" value="ECO:0007669"/>
    <property type="project" value="InterPro"/>
</dbReference>
<evidence type="ECO:0000256" key="3">
    <source>
        <dbReference type="PIRSR" id="PIRSR004576-50"/>
    </source>
</evidence>
<dbReference type="PROSITE" id="PS51898">
    <property type="entry name" value="TYR_RECOMBINASE"/>
    <property type="match status" value="1"/>
</dbReference>
<dbReference type="InterPro" id="IPR050090">
    <property type="entry name" value="Tyrosine_recombinase_XerCD"/>
</dbReference>
<dbReference type="InterPro" id="IPR011010">
    <property type="entry name" value="DNA_brk_join_enz"/>
</dbReference>
<keyword evidence="2" id="KW-0233">DNA recombination</keyword>
<organism evidence="5 6">
    <name type="scientific">Yersinia enterocolitica serotype O:8 / biotype 1B (strain NCTC 13174 / 8081)</name>
    <dbReference type="NCBI Taxonomy" id="393305"/>
    <lineage>
        <taxon>Bacteria</taxon>
        <taxon>Pseudomonadati</taxon>
        <taxon>Pseudomonadota</taxon>
        <taxon>Gammaproteobacteria</taxon>
        <taxon>Enterobacterales</taxon>
        <taxon>Yersiniaceae</taxon>
        <taxon>Yersinia</taxon>
    </lineage>
</organism>
<dbReference type="Gene3D" id="1.10.443.10">
    <property type="entry name" value="Intergrase catalytic core"/>
    <property type="match status" value="1"/>
</dbReference>
<dbReference type="InterPro" id="IPR013762">
    <property type="entry name" value="Integrase-like_cat_sf"/>
</dbReference>
<dbReference type="PATRIC" id="fig|393305.7.peg.71"/>
<dbReference type="PANTHER" id="PTHR30349:SF90">
    <property type="entry name" value="TYROSINE RECOMBINASE XERD"/>
    <property type="match status" value="1"/>
</dbReference>
<dbReference type="GO" id="GO:0015074">
    <property type="term" value="P:DNA integration"/>
    <property type="evidence" value="ECO:0007669"/>
    <property type="project" value="UniProtKB-KW"/>
</dbReference>
<dbReference type="InterPro" id="IPR002104">
    <property type="entry name" value="Integrase_catalytic"/>
</dbReference>
<keyword evidence="5" id="KW-0614">Plasmid</keyword>
<keyword evidence="1" id="KW-0229">DNA integration</keyword>
<evidence type="ECO:0000256" key="2">
    <source>
        <dbReference type="ARBA" id="ARBA00023172"/>
    </source>
</evidence>
<dbReference type="GO" id="GO:0006310">
    <property type="term" value="P:DNA recombination"/>
    <property type="evidence" value="ECO:0007669"/>
    <property type="project" value="UniProtKB-KW"/>
</dbReference>
<sequence length="244" mass="27800">MLSLIPHENSQISRSAITPYFNYEKAVALRRMALKAGASLPRYLLAPEITVLLDYLPDLRQRLLFDTLWNTGARINECLVLTPGDFELDGAGPFVTLKTLKQRHRGPGRPENGEALKRIVPLSDPAYVRRLQEYAATMKITRRKPLWPMKSDDTARNWLKAAVQRAERDGVTFTIPITPHTFRHSFAMHLLQNGLPFKVLQAYMGHQDTKSTEIYTRIFALDVGHQYGVRFSMDTLDARALLLP</sequence>
<dbReference type="eggNOG" id="COG0582">
    <property type="taxonomic scope" value="Bacteria"/>
</dbReference>
<proteinExistence type="predicted"/>
<dbReference type="PIRSF" id="PIRSF004576">
    <property type="entry name" value="Resolvase_Rsv"/>
    <property type="match status" value="1"/>
</dbReference>
<dbReference type="InterPro" id="IPR016423">
    <property type="entry name" value="Resolvase_Rsv"/>
</dbReference>
<dbReference type="SUPFAM" id="SSF56349">
    <property type="entry name" value="DNA breaking-rejoining enzymes"/>
    <property type="match status" value="1"/>
</dbReference>
<dbReference type="Proteomes" id="UP000000642">
    <property type="component" value="Plasmid pYVe8081"/>
</dbReference>
<reference evidence="5 6" key="1">
    <citation type="journal article" date="2006" name="PLoS Genet.">
        <title>The complete genome sequence and comparative genome analysis of the high pathogenicity Yersinia enterocolitica strain 8081.</title>
        <authorList>
            <person name="Thomson N.R."/>
            <person name="Howard S."/>
            <person name="Wren B.W."/>
            <person name="Holden M.T.G."/>
            <person name="Crossman L."/>
            <person name="Challis G.L."/>
            <person name="Churcher C."/>
            <person name="Mungall K."/>
            <person name="Brooks K."/>
            <person name="Chillingworth T."/>
            <person name="Feltwell T."/>
            <person name="Abdellah Z."/>
            <person name="Hauser H."/>
            <person name="Jagels K."/>
            <person name="Maddison M."/>
            <person name="Moule S."/>
            <person name="Sanders M."/>
            <person name="Whitehead S."/>
            <person name="Quail M.A."/>
            <person name="Dougan G."/>
            <person name="Parkhill J."/>
            <person name="Prentice M.B."/>
        </authorList>
    </citation>
    <scope>NUCLEOTIDE SEQUENCE [LARGE SCALE GENOMIC DNA]</scope>
    <source>
        <strain evidence="6">NCTC 13174 / 8081</strain>
        <plasmid evidence="6">Plasmid pYVe8081</plasmid>
    </source>
</reference>
<dbReference type="OrthoDB" id="9801717at2"/>
<dbReference type="AlphaFoldDB" id="A1JUC1"/>
<dbReference type="KEGG" id="yen:YEP0073"/>
<name>A1JUC1_YERE8</name>
<dbReference type="PANTHER" id="PTHR30349">
    <property type="entry name" value="PHAGE INTEGRASE-RELATED"/>
    <property type="match status" value="1"/>
</dbReference>
<gene>
    <name evidence="5" type="ordered locus">YEP0073</name>
</gene>
<evidence type="ECO:0000256" key="1">
    <source>
        <dbReference type="ARBA" id="ARBA00022908"/>
    </source>
</evidence>
<evidence type="ECO:0000313" key="5">
    <source>
        <dbReference type="EMBL" id="CAL10093.1"/>
    </source>
</evidence>
<evidence type="ECO:0000259" key="4">
    <source>
        <dbReference type="PROSITE" id="PS51898"/>
    </source>
</evidence>
<dbReference type="HOGENOM" id="CLU_070567_0_0_6"/>
<feature type="active site" description="O-(3'-phospho-DNA)-tyrosine intermediate" evidence="3">
    <location>
        <position position="215"/>
    </location>
</feature>